<evidence type="ECO:0000256" key="2">
    <source>
        <dbReference type="ARBA" id="ARBA00022490"/>
    </source>
</evidence>
<feature type="non-terminal residue" evidence="4">
    <location>
        <position position="96"/>
    </location>
</feature>
<comment type="subcellular location">
    <subcellularLocation>
        <location evidence="1">Cytoplasm</location>
    </subcellularLocation>
</comment>
<comment type="caution">
    <text evidence="4">The sequence shown here is derived from an EMBL/GenBank/DDBJ whole genome shotgun (WGS) entry which is preliminary data.</text>
</comment>
<dbReference type="PANTHER" id="PTHR45690">
    <property type="entry name" value="NACHT, LRR AND PYD DOMAINS-CONTAINING PROTEIN 12"/>
    <property type="match status" value="1"/>
</dbReference>
<gene>
    <name evidence="4" type="ORF">M9458_004556</name>
</gene>
<evidence type="ECO:0000313" key="5">
    <source>
        <dbReference type="Proteomes" id="UP001529510"/>
    </source>
</evidence>
<sequence length="96" mass="11346">MLEEQDLFDEKTVYDTISDPAGNPFLCKFLSKRRIHQETMFSFVHLSFQEFFTALYYVLLDEEESQRKVKVLLHNVERGWAVTCLSDKDFSEADVE</sequence>
<dbReference type="PANTHER" id="PTHR45690:SF19">
    <property type="entry name" value="NACHT, LRR AND PYD DOMAINS-CONTAINING PROTEIN 3"/>
    <property type="match status" value="1"/>
</dbReference>
<accession>A0ABD0RSB8</accession>
<organism evidence="4 5">
    <name type="scientific">Cirrhinus mrigala</name>
    <name type="common">Mrigala</name>
    <dbReference type="NCBI Taxonomy" id="683832"/>
    <lineage>
        <taxon>Eukaryota</taxon>
        <taxon>Metazoa</taxon>
        <taxon>Chordata</taxon>
        <taxon>Craniata</taxon>
        <taxon>Vertebrata</taxon>
        <taxon>Euteleostomi</taxon>
        <taxon>Actinopterygii</taxon>
        <taxon>Neopterygii</taxon>
        <taxon>Teleostei</taxon>
        <taxon>Ostariophysi</taxon>
        <taxon>Cypriniformes</taxon>
        <taxon>Cyprinidae</taxon>
        <taxon>Labeoninae</taxon>
        <taxon>Labeonini</taxon>
        <taxon>Cirrhinus</taxon>
    </lineage>
</organism>
<dbReference type="EMBL" id="JAMKFB020000002">
    <property type="protein sequence ID" value="KAL0201369.1"/>
    <property type="molecule type" value="Genomic_DNA"/>
</dbReference>
<keyword evidence="2" id="KW-0963">Cytoplasm</keyword>
<evidence type="ECO:0000256" key="3">
    <source>
        <dbReference type="ARBA" id="ARBA00022737"/>
    </source>
</evidence>
<dbReference type="AlphaFoldDB" id="A0ABD0RSB8"/>
<protein>
    <submittedName>
        <fullName evidence="4">Uncharacterized protein</fullName>
    </submittedName>
</protein>
<dbReference type="Proteomes" id="UP001529510">
    <property type="component" value="Unassembled WGS sequence"/>
</dbReference>
<keyword evidence="5" id="KW-1185">Reference proteome</keyword>
<evidence type="ECO:0000256" key="1">
    <source>
        <dbReference type="ARBA" id="ARBA00004496"/>
    </source>
</evidence>
<dbReference type="InterPro" id="IPR050637">
    <property type="entry name" value="NLRP_innate_immun_reg"/>
</dbReference>
<proteinExistence type="predicted"/>
<keyword evidence="3" id="KW-0677">Repeat</keyword>
<evidence type="ECO:0000313" key="4">
    <source>
        <dbReference type="EMBL" id="KAL0201369.1"/>
    </source>
</evidence>
<dbReference type="GO" id="GO:0005737">
    <property type="term" value="C:cytoplasm"/>
    <property type="evidence" value="ECO:0007669"/>
    <property type="project" value="UniProtKB-SubCell"/>
</dbReference>
<name>A0ABD0RSB8_CIRMR</name>
<reference evidence="4 5" key="1">
    <citation type="submission" date="2024-05" db="EMBL/GenBank/DDBJ databases">
        <title>Genome sequencing and assembly of Indian major carp, Cirrhinus mrigala (Hamilton, 1822).</title>
        <authorList>
            <person name="Mohindra V."/>
            <person name="Chowdhury L.M."/>
            <person name="Lal K."/>
            <person name="Jena J.K."/>
        </authorList>
    </citation>
    <scope>NUCLEOTIDE SEQUENCE [LARGE SCALE GENOMIC DNA]</scope>
    <source>
        <strain evidence="4">CM1030</strain>
        <tissue evidence="4">Blood</tissue>
    </source>
</reference>